<dbReference type="InterPro" id="IPR020103">
    <property type="entry name" value="PsdUridine_synth_cat_dom_sf"/>
</dbReference>
<dbReference type="EMBL" id="JRPD02000004">
    <property type="protein sequence ID" value="TLE00877.1"/>
    <property type="molecule type" value="Genomic_DNA"/>
</dbReference>
<organism evidence="8 11">
    <name type="scientific">Helicobacter muridarum</name>
    <dbReference type="NCBI Taxonomy" id="216"/>
    <lineage>
        <taxon>Bacteria</taxon>
        <taxon>Pseudomonadati</taxon>
        <taxon>Campylobacterota</taxon>
        <taxon>Epsilonproteobacteria</taxon>
        <taxon>Campylobacterales</taxon>
        <taxon>Helicobacteraceae</taxon>
        <taxon>Helicobacter</taxon>
    </lineage>
</organism>
<dbReference type="PANTHER" id="PTHR21600:SF44">
    <property type="entry name" value="RIBOSOMAL LARGE SUBUNIT PSEUDOURIDINE SYNTHASE D"/>
    <property type="match status" value="1"/>
</dbReference>
<evidence type="ECO:0000256" key="1">
    <source>
        <dbReference type="ARBA" id="ARBA00000073"/>
    </source>
</evidence>
<dbReference type="GO" id="GO:0003723">
    <property type="term" value="F:RNA binding"/>
    <property type="evidence" value="ECO:0007669"/>
    <property type="project" value="UniProtKB-KW"/>
</dbReference>
<dbReference type="GO" id="GO:0016829">
    <property type="term" value="F:lyase activity"/>
    <property type="evidence" value="ECO:0007669"/>
    <property type="project" value="UniProtKB-KW"/>
</dbReference>
<protein>
    <recommendedName>
        <fullName evidence="4">RNA pseudouridylate synthase</fullName>
    </recommendedName>
    <alternativeName>
        <fullName evidence="5">RNA-uridine isomerase</fullName>
    </alternativeName>
</protein>
<keyword evidence="6" id="KW-0694">RNA-binding</keyword>
<evidence type="ECO:0000313" key="10">
    <source>
        <dbReference type="Proteomes" id="UP000029922"/>
    </source>
</evidence>
<evidence type="ECO:0000313" key="11">
    <source>
        <dbReference type="Proteomes" id="UP000255139"/>
    </source>
</evidence>
<dbReference type="GO" id="GO:0000455">
    <property type="term" value="P:enzyme-directed rRNA pseudouridine synthesis"/>
    <property type="evidence" value="ECO:0007669"/>
    <property type="project" value="TreeGrafter"/>
</dbReference>
<reference evidence="9 10" key="1">
    <citation type="journal article" date="2014" name="Genome Announc.">
        <title>Draft genome sequences of eight enterohepatic helicobacter species isolated from both laboratory and wild rodents.</title>
        <authorList>
            <person name="Sheh A."/>
            <person name="Shen Z."/>
            <person name="Fox J.G."/>
        </authorList>
    </citation>
    <scope>NUCLEOTIDE SEQUENCE [LARGE SCALE GENOMIC DNA]</scope>
    <source>
        <strain evidence="9 10">ST1</strain>
    </source>
</reference>
<dbReference type="PROSITE" id="PS50889">
    <property type="entry name" value="S4"/>
    <property type="match status" value="1"/>
</dbReference>
<dbReference type="SUPFAM" id="SSF55120">
    <property type="entry name" value="Pseudouridine synthase"/>
    <property type="match status" value="1"/>
</dbReference>
<dbReference type="InterPro" id="IPR006145">
    <property type="entry name" value="PsdUridine_synth_RsuA/RluA"/>
</dbReference>
<dbReference type="SUPFAM" id="SSF55174">
    <property type="entry name" value="Alpha-L RNA-binding motif"/>
    <property type="match status" value="1"/>
</dbReference>
<dbReference type="Gene3D" id="3.30.2350.10">
    <property type="entry name" value="Pseudouridine synthase"/>
    <property type="match status" value="1"/>
</dbReference>
<dbReference type="OrthoDB" id="128480at2"/>
<dbReference type="InterPro" id="IPR002942">
    <property type="entry name" value="S4_RNA-bd"/>
</dbReference>
<evidence type="ECO:0000259" key="7">
    <source>
        <dbReference type="SMART" id="SM00363"/>
    </source>
</evidence>
<dbReference type="InterPro" id="IPR036986">
    <property type="entry name" value="S4_RNA-bd_sf"/>
</dbReference>
<feature type="domain" description="RNA-binding S4" evidence="7">
    <location>
        <begin position="14"/>
        <end position="73"/>
    </location>
</feature>
<dbReference type="Pfam" id="PF00849">
    <property type="entry name" value="PseudoU_synth_2"/>
    <property type="match status" value="1"/>
</dbReference>
<evidence type="ECO:0000313" key="9">
    <source>
        <dbReference type="EMBL" id="TLE00877.1"/>
    </source>
</evidence>
<keyword evidence="11" id="KW-1185">Reference proteome</keyword>
<name>A0A099U0B8_9HELI</name>
<dbReference type="STRING" id="216.LS73_04310"/>
<dbReference type="GO" id="GO:0120159">
    <property type="term" value="F:rRNA pseudouridine synthase activity"/>
    <property type="evidence" value="ECO:0007669"/>
    <property type="project" value="UniProtKB-ARBA"/>
</dbReference>
<gene>
    <name evidence="8" type="primary">rluD</name>
    <name evidence="9" type="ORF">LS73_002960</name>
    <name evidence="8" type="ORF">NCTC12714_01460</name>
</gene>
<dbReference type="CDD" id="cd02869">
    <property type="entry name" value="PseudoU_synth_RluA_like"/>
    <property type="match status" value="1"/>
</dbReference>
<comment type="catalytic activity">
    <reaction evidence="1">
        <text>a uridine in RNA = a pseudouridine in RNA</text>
        <dbReference type="Rhea" id="RHEA:48348"/>
        <dbReference type="Rhea" id="RHEA-COMP:12068"/>
        <dbReference type="Rhea" id="RHEA-COMP:12069"/>
        <dbReference type="ChEBI" id="CHEBI:65314"/>
        <dbReference type="ChEBI" id="CHEBI:65315"/>
    </reaction>
</comment>
<reference evidence="8 11" key="2">
    <citation type="submission" date="2018-06" db="EMBL/GenBank/DDBJ databases">
        <authorList>
            <consortium name="Pathogen Informatics"/>
            <person name="Doyle S."/>
        </authorList>
    </citation>
    <scope>NUCLEOTIDE SEQUENCE [LARGE SCALE GENOMIC DNA]</scope>
    <source>
        <strain evidence="8 11">NCTC12714</strain>
    </source>
</reference>
<dbReference type="CDD" id="cd00165">
    <property type="entry name" value="S4"/>
    <property type="match status" value="1"/>
</dbReference>
<comment type="similarity">
    <text evidence="2">Belongs to the pseudouridine synthase RluA family.</text>
</comment>
<dbReference type="EMBL" id="UGJE01000002">
    <property type="protein sequence ID" value="STQ86649.1"/>
    <property type="molecule type" value="Genomic_DNA"/>
</dbReference>
<accession>A0A099U0B8</accession>
<evidence type="ECO:0000256" key="4">
    <source>
        <dbReference type="ARBA" id="ARBA00031870"/>
    </source>
</evidence>
<evidence type="ECO:0000256" key="3">
    <source>
        <dbReference type="ARBA" id="ARBA00023235"/>
    </source>
</evidence>
<proteinExistence type="inferred from homology"/>
<dbReference type="RefSeq" id="WP_034557829.1">
    <property type="nucleotide sequence ID" value="NZ_FZML01000003.1"/>
</dbReference>
<dbReference type="InterPro" id="IPR006224">
    <property type="entry name" value="PsdUridine_synth_RluA-like_CS"/>
</dbReference>
<dbReference type="PROSITE" id="PS01129">
    <property type="entry name" value="PSI_RLU"/>
    <property type="match status" value="1"/>
</dbReference>
<dbReference type="AlphaFoldDB" id="A0A099U0B8"/>
<dbReference type="PANTHER" id="PTHR21600">
    <property type="entry name" value="MITOCHONDRIAL RNA PSEUDOURIDINE SYNTHASE"/>
    <property type="match status" value="1"/>
</dbReference>
<evidence type="ECO:0000256" key="6">
    <source>
        <dbReference type="PROSITE-ProRule" id="PRU00182"/>
    </source>
</evidence>
<dbReference type="InterPro" id="IPR050188">
    <property type="entry name" value="RluA_PseudoU_synthase"/>
</dbReference>
<dbReference type="Proteomes" id="UP000255139">
    <property type="component" value="Unassembled WGS sequence"/>
</dbReference>
<dbReference type="Gene3D" id="3.10.290.10">
    <property type="entry name" value="RNA-binding S4 domain"/>
    <property type="match status" value="1"/>
</dbReference>
<keyword evidence="8" id="KW-0456">Lyase</keyword>
<dbReference type="Proteomes" id="UP000029922">
    <property type="component" value="Unassembled WGS sequence"/>
</dbReference>
<keyword evidence="3 8" id="KW-0413">Isomerase</keyword>
<evidence type="ECO:0000256" key="5">
    <source>
        <dbReference type="ARBA" id="ARBA00033164"/>
    </source>
</evidence>
<sequence length="346" mass="40075">MNILYCFGLLQDFARLDIALHEVLGISRHQSSQWIDAGYVFVNDILAKKSRKLFKKDVINIYASRDFIKKTLEYSKSNIYLESSIKSSNAEYIKNIYIEVIAETSDYIILNKPRNLAVHPAPSIKDITLSDYLQFHKYSLSTINGEERSGIVHRLDKDTSGAILIAKNNESHKFFADMLQRRKLGRIYICIISPPLQESHIIVECFMGRNPNNRLKMAKLDKNRFPKARDSKSEFLSIAKSDNGKYELVSVRLFSGRTHQIRVHLCSLNRYIYGDSLYSPNSLSKEYKTKMLLHAVFLYFQGKVFSAKIPKDLLEFLEQNFSNYQEKLQTTLGIWQQTLIDNNDKC</sequence>
<evidence type="ECO:0000313" key="8">
    <source>
        <dbReference type="EMBL" id="STQ86649.1"/>
    </source>
</evidence>
<dbReference type="SMART" id="SM00363">
    <property type="entry name" value="S4"/>
    <property type="match status" value="1"/>
</dbReference>
<evidence type="ECO:0000256" key="2">
    <source>
        <dbReference type="ARBA" id="ARBA00010876"/>
    </source>
</evidence>